<protein>
    <submittedName>
        <fullName evidence="6">CmpA/NrtA family ABC transporter substrate-binding protein</fullName>
    </submittedName>
</protein>
<organism evidence="6 7">
    <name type="scientific">Flaviflagellibacter deserti</name>
    <dbReference type="NCBI Taxonomy" id="2267266"/>
    <lineage>
        <taxon>Bacteria</taxon>
        <taxon>Pseudomonadati</taxon>
        <taxon>Pseudomonadota</taxon>
        <taxon>Alphaproteobacteria</taxon>
        <taxon>Hyphomicrobiales</taxon>
        <taxon>Flaviflagellibacter</taxon>
    </lineage>
</organism>
<keyword evidence="5" id="KW-0472">Membrane</keyword>
<evidence type="ECO:0000256" key="4">
    <source>
        <dbReference type="ARBA" id="ARBA00022519"/>
    </source>
</evidence>
<evidence type="ECO:0000256" key="2">
    <source>
        <dbReference type="ARBA" id="ARBA00022448"/>
    </source>
</evidence>
<evidence type="ECO:0000313" key="6">
    <source>
        <dbReference type="EMBL" id="MFC5068339.1"/>
    </source>
</evidence>
<evidence type="ECO:0000256" key="1">
    <source>
        <dbReference type="ARBA" id="ARBA00004308"/>
    </source>
</evidence>
<keyword evidence="2" id="KW-0813">Transport</keyword>
<dbReference type="CDD" id="cd13553">
    <property type="entry name" value="PBP2_NrtA_CpmA_like"/>
    <property type="match status" value="1"/>
</dbReference>
<dbReference type="RefSeq" id="WP_114955753.1">
    <property type="nucleotide sequence ID" value="NZ_JBHSJF010000006.1"/>
</dbReference>
<gene>
    <name evidence="6" type="ORF">ACFPFW_09975</name>
</gene>
<dbReference type="EMBL" id="JBHSJF010000006">
    <property type="protein sequence ID" value="MFC5068339.1"/>
    <property type="molecule type" value="Genomic_DNA"/>
</dbReference>
<dbReference type="PANTHER" id="PTHR30024:SF43">
    <property type="entry name" value="BLL4572 PROTEIN"/>
    <property type="match status" value="1"/>
</dbReference>
<comment type="caution">
    <text evidence="6">The sequence shown here is derived from an EMBL/GenBank/DDBJ whole genome shotgun (WGS) entry which is preliminary data.</text>
</comment>
<dbReference type="Gene3D" id="3.40.190.10">
    <property type="entry name" value="Periplasmic binding protein-like II"/>
    <property type="match status" value="2"/>
</dbReference>
<keyword evidence="7" id="KW-1185">Reference proteome</keyword>
<reference evidence="7" key="1">
    <citation type="journal article" date="2019" name="Int. J. Syst. Evol. Microbiol.">
        <title>The Global Catalogue of Microorganisms (GCM) 10K type strain sequencing project: providing services to taxonomists for standard genome sequencing and annotation.</title>
        <authorList>
            <consortium name="The Broad Institute Genomics Platform"/>
            <consortium name="The Broad Institute Genome Sequencing Center for Infectious Disease"/>
            <person name="Wu L."/>
            <person name="Ma J."/>
        </authorList>
    </citation>
    <scope>NUCLEOTIDE SEQUENCE [LARGE SCALE GENOMIC DNA]</scope>
    <source>
        <strain evidence="7">CGMCC 1.16444</strain>
    </source>
</reference>
<accession>A0ABV9Z458</accession>
<dbReference type="PANTHER" id="PTHR30024">
    <property type="entry name" value="ALIPHATIC SULFONATES-BINDING PROTEIN-RELATED"/>
    <property type="match status" value="1"/>
</dbReference>
<evidence type="ECO:0000313" key="7">
    <source>
        <dbReference type="Proteomes" id="UP001595796"/>
    </source>
</evidence>
<dbReference type="SUPFAM" id="SSF53850">
    <property type="entry name" value="Periplasmic binding protein-like II"/>
    <property type="match status" value="1"/>
</dbReference>
<proteinExistence type="predicted"/>
<comment type="subcellular location">
    <subcellularLocation>
        <location evidence="1">Endomembrane system</location>
    </subcellularLocation>
</comment>
<keyword evidence="3" id="KW-1003">Cell membrane</keyword>
<keyword evidence="4" id="KW-0997">Cell inner membrane</keyword>
<sequence>MIKLRAGFVQLVDAAVLIAAADRGFAEAEGVNLELVREVSWSNVRDKLNLGHYEAAHMLAPLAIAESLGLDYARVPLTSLLVMNQNGNSILFGNETYAALLEHAQGDLDDPAVSGAALKKLIEARAKAGEEPLTFSMTFPFSSHNYLLRFWTAAAGIDPDEDIRLVVLPPPYMVDSLKNGHVHGFCVGAPWPSMAVEAGIGRIVHFGSDILATCSEKVLAVRSAWAAENRDSALALTRALIRSTVWCATPENRVELAHILAAPSRMNLSPDLILRALEGRLRMDANGRIRENAQYLVLSSAAARPDVRQGLWLYAQMVRWNQAEFSSSHMDAVNACLSPELFDAALCTMARKTVLDDGIGAFSGPAFDPTDIPAYLAALDPK</sequence>
<evidence type="ECO:0000256" key="3">
    <source>
        <dbReference type="ARBA" id="ARBA00022475"/>
    </source>
</evidence>
<dbReference type="InterPro" id="IPR044527">
    <property type="entry name" value="NrtA/CpmA_ABC-bd_dom"/>
</dbReference>
<name>A0ABV9Z458_9HYPH</name>
<dbReference type="Pfam" id="PF13379">
    <property type="entry name" value="NMT1_2"/>
    <property type="match status" value="1"/>
</dbReference>
<evidence type="ECO:0000256" key="5">
    <source>
        <dbReference type="ARBA" id="ARBA00023136"/>
    </source>
</evidence>
<dbReference type="Proteomes" id="UP001595796">
    <property type="component" value="Unassembled WGS sequence"/>
</dbReference>